<dbReference type="OrthoDB" id="9890665at2"/>
<reference evidence="2 3" key="2">
    <citation type="submission" date="2019-02" db="EMBL/GenBank/DDBJ databases">
        <title>'Lichenibacterium ramalinii' gen. nov. sp. nov., 'Lichenibacterium minor' gen. nov. sp. nov.</title>
        <authorList>
            <person name="Pankratov T."/>
        </authorList>
    </citation>
    <scope>NUCLEOTIDE SEQUENCE [LARGE SCALE GENOMIC DNA]</scope>
    <source>
        <strain evidence="2 3">RmlP001</strain>
    </source>
</reference>
<comment type="caution">
    <text evidence="2">The sequence shown here is derived from an EMBL/GenBank/DDBJ whole genome shotgun (WGS) entry which is preliminary data.</text>
</comment>
<proteinExistence type="predicted"/>
<evidence type="ECO:0000313" key="2">
    <source>
        <dbReference type="EMBL" id="RYB03288.1"/>
    </source>
</evidence>
<feature type="compositionally biased region" description="Basic and acidic residues" evidence="1">
    <location>
        <begin position="63"/>
        <end position="83"/>
    </location>
</feature>
<dbReference type="RefSeq" id="WP_129220573.1">
    <property type="nucleotide sequence ID" value="NZ_QYBC01000015.1"/>
</dbReference>
<feature type="compositionally biased region" description="Acidic residues" evidence="1">
    <location>
        <begin position="49"/>
        <end position="62"/>
    </location>
</feature>
<accession>A0A4Q2RDH4</accession>
<name>A0A4Q2RDH4_9HYPH</name>
<dbReference type="EMBL" id="QYBC01000015">
    <property type="protein sequence ID" value="RYB03288.1"/>
    <property type="molecule type" value="Genomic_DNA"/>
</dbReference>
<dbReference type="Proteomes" id="UP000289411">
    <property type="component" value="Unassembled WGS sequence"/>
</dbReference>
<organism evidence="2 3">
    <name type="scientific">Lichenibacterium ramalinae</name>
    <dbReference type="NCBI Taxonomy" id="2316527"/>
    <lineage>
        <taxon>Bacteria</taxon>
        <taxon>Pseudomonadati</taxon>
        <taxon>Pseudomonadota</taxon>
        <taxon>Alphaproteobacteria</taxon>
        <taxon>Hyphomicrobiales</taxon>
        <taxon>Lichenihabitantaceae</taxon>
        <taxon>Lichenibacterium</taxon>
    </lineage>
</organism>
<sequence>MSDEATMTVAKLIDHLRRFPQDAEVVDLDVSVVIDAGANLVQSLSLWEKDDEEEDDPEDPERDDIPSTRDRKVVDLSPRRMKP</sequence>
<keyword evidence="3" id="KW-1185">Reference proteome</keyword>
<protein>
    <submittedName>
        <fullName evidence="2">Uncharacterized protein</fullName>
    </submittedName>
</protein>
<feature type="region of interest" description="Disordered" evidence="1">
    <location>
        <begin position="45"/>
        <end position="83"/>
    </location>
</feature>
<evidence type="ECO:0000256" key="1">
    <source>
        <dbReference type="SAM" id="MobiDB-lite"/>
    </source>
</evidence>
<reference evidence="2 3" key="1">
    <citation type="submission" date="2018-09" db="EMBL/GenBank/DDBJ databases">
        <authorList>
            <person name="Grouzdev D.S."/>
            <person name="Krutkina M.S."/>
        </authorList>
    </citation>
    <scope>NUCLEOTIDE SEQUENCE [LARGE SCALE GENOMIC DNA]</scope>
    <source>
        <strain evidence="2 3">RmlP001</strain>
    </source>
</reference>
<evidence type="ECO:0000313" key="3">
    <source>
        <dbReference type="Proteomes" id="UP000289411"/>
    </source>
</evidence>
<gene>
    <name evidence="2" type="ORF">D3272_17880</name>
</gene>
<dbReference type="AlphaFoldDB" id="A0A4Q2RDH4"/>